<keyword evidence="2 9" id="KW-0963">Cytoplasm</keyword>
<dbReference type="FunFam" id="3.40.50.1400:FF:000002">
    <property type="entry name" value="Ferrochelatase"/>
    <property type="match status" value="1"/>
</dbReference>
<evidence type="ECO:0000256" key="9">
    <source>
        <dbReference type="HAMAP-Rule" id="MF_00323"/>
    </source>
</evidence>
<protein>
    <recommendedName>
        <fullName evidence="9 10">Ferrochelatase</fullName>
        <ecNumber evidence="9 10">4.98.1.1</ecNumber>
    </recommendedName>
    <alternativeName>
        <fullName evidence="9">Heme synthase</fullName>
    </alternativeName>
    <alternativeName>
        <fullName evidence="9">Protoheme ferro-lyase</fullName>
    </alternativeName>
</protein>
<dbReference type="eggNOG" id="COG0276">
    <property type="taxonomic scope" value="Bacteria"/>
</dbReference>
<dbReference type="InterPro" id="IPR019772">
    <property type="entry name" value="Ferrochelatase_AS"/>
</dbReference>
<dbReference type="InterPro" id="IPR001015">
    <property type="entry name" value="Ferrochelatase"/>
</dbReference>
<comment type="catalytic activity">
    <reaction evidence="9 10">
        <text>heme b + 2 H(+) = protoporphyrin IX + Fe(2+)</text>
        <dbReference type="Rhea" id="RHEA:22584"/>
        <dbReference type="ChEBI" id="CHEBI:15378"/>
        <dbReference type="ChEBI" id="CHEBI:29033"/>
        <dbReference type="ChEBI" id="CHEBI:57306"/>
        <dbReference type="ChEBI" id="CHEBI:60344"/>
        <dbReference type="EC" id="4.98.1.1"/>
    </reaction>
</comment>
<dbReference type="GO" id="GO:0046872">
    <property type="term" value="F:metal ion binding"/>
    <property type="evidence" value="ECO:0007669"/>
    <property type="project" value="UniProtKB-KW"/>
</dbReference>
<dbReference type="UniPathway" id="UPA00252">
    <property type="reaction ID" value="UER00325"/>
</dbReference>
<dbReference type="PANTHER" id="PTHR11108:SF1">
    <property type="entry name" value="FERROCHELATASE, MITOCHONDRIAL"/>
    <property type="match status" value="1"/>
</dbReference>
<comment type="similarity">
    <text evidence="1 9 10">Belongs to the ferrochelatase family.</text>
</comment>
<keyword evidence="12" id="KW-1185">Reference proteome</keyword>
<evidence type="ECO:0000256" key="5">
    <source>
        <dbReference type="ARBA" id="ARBA00023133"/>
    </source>
</evidence>
<accession>A0A1W6SKR5</accession>
<comment type="function">
    <text evidence="9 10">Catalyzes the ferrous insertion into protoporphyrin IX.</text>
</comment>
<feature type="binding site" evidence="9">
    <location>
        <position position="296"/>
    </location>
    <ligand>
        <name>Fe(2+)</name>
        <dbReference type="ChEBI" id="CHEBI:29033"/>
    </ligand>
</feature>
<feature type="binding site" evidence="9">
    <location>
        <position position="215"/>
    </location>
    <ligand>
        <name>Fe(2+)</name>
        <dbReference type="ChEBI" id="CHEBI:29033"/>
    </ligand>
</feature>
<evidence type="ECO:0000313" key="11">
    <source>
        <dbReference type="EMBL" id="ARO86387.1"/>
    </source>
</evidence>
<name>A0A1W6SKR5_9PROT</name>
<gene>
    <name evidence="9" type="primary">hemH</name>
    <name evidence="11" type="ORF">EBAPG3_000535</name>
</gene>
<dbReference type="SUPFAM" id="SSF53800">
    <property type="entry name" value="Chelatase"/>
    <property type="match status" value="1"/>
</dbReference>
<evidence type="ECO:0000256" key="6">
    <source>
        <dbReference type="ARBA" id="ARBA00023239"/>
    </source>
</evidence>
<dbReference type="HAMAP" id="MF_00323">
    <property type="entry name" value="Ferrochelatase"/>
    <property type="match status" value="1"/>
</dbReference>
<comment type="subcellular location">
    <subcellularLocation>
        <location evidence="9 10">Cytoplasm</location>
    </subcellularLocation>
</comment>
<proteinExistence type="inferred from homology"/>
<dbReference type="CDD" id="cd00419">
    <property type="entry name" value="Ferrochelatase_C"/>
    <property type="match status" value="1"/>
</dbReference>
<dbReference type="RefSeq" id="WP_004180576.1">
    <property type="nucleotide sequence ID" value="NZ_CP021106.3"/>
</dbReference>
<dbReference type="AlphaFoldDB" id="A0A1W6SKR5"/>
<evidence type="ECO:0000313" key="12">
    <source>
        <dbReference type="Proteomes" id="UP000012179"/>
    </source>
</evidence>
<dbReference type="InterPro" id="IPR033644">
    <property type="entry name" value="Ferrochelatase_C"/>
</dbReference>
<evidence type="ECO:0000256" key="8">
    <source>
        <dbReference type="ARBA" id="ARBA00024536"/>
    </source>
</evidence>
<comment type="pathway">
    <text evidence="9 10">Porphyrin-containing compound metabolism; protoheme biosynthesis; protoheme from protoporphyrin-IX: step 1/1.</text>
</comment>
<evidence type="ECO:0000256" key="3">
    <source>
        <dbReference type="ARBA" id="ARBA00022723"/>
    </source>
</evidence>
<evidence type="ECO:0000256" key="7">
    <source>
        <dbReference type="ARBA" id="ARBA00023244"/>
    </source>
</evidence>
<dbReference type="GO" id="GO:0006783">
    <property type="term" value="P:heme biosynthetic process"/>
    <property type="evidence" value="ECO:0007669"/>
    <property type="project" value="UniProtKB-UniRule"/>
</dbReference>
<comment type="catalytic activity">
    <reaction evidence="8">
        <text>Fe-coproporphyrin III + 2 H(+) = coproporphyrin III + Fe(2+)</text>
        <dbReference type="Rhea" id="RHEA:49572"/>
        <dbReference type="ChEBI" id="CHEBI:15378"/>
        <dbReference type="ChEBI" id="CHEBI:29033"/>
        <dbReference type="ChEBI" id="CHEBI:68438"/>
        <dbReference type="ChEBI" id="CHEBI:131725"/>
        <dbReference type="EC" id="4.99.1.9"/>
    </reaction>
    <physiologicalReaction direction="right-to-left" evidence="8">
        <dbReference type="Rhea" id="RHEA:49574"/>
    </physiologicalReaction>
</comment>
<keyword evidence="3 9" id="KW-0479">Metal-binding</keyword>
<keyword evidence="5 9" id="KW-0350">Heme biosynthesis</keyword>
<evidence type="ECO:0000256" key="2">
    <source>
        <dbReference type="ARBA" id="ARBA00022490"/>
    </source>
</evidence>
<sequence length="368" mass="41731">MRIQDNLISPEPAYEHGTQDRTGILLVNLGTPDAPTAQALRPYLKQFLSNPRVIEISPWAWWPILNGIILNTRPKKSAEKYAQVWMPEGSPLKVHTERQTRLLRAALADRTHPAPMVEYAMSIGSPSIAEVLGRMKQHGCERILVLPLYPQYASSSTASAFDEIFAQLGKMRNTPALRTVKHYHDHPGYIAALARNVQDYWMKTGKPDKLVISFHGVPRFTLDKGDPYHCECQKTGRLLVEALELNADEYQICFQSRFGRTEWLRPYTAVTLEQLGKQGIRRVDTVCPGFVSDCLETLEEIAMEGKAIFIQAGGQEFHYIPCLNERDDWIQALADIALANLQGWLDLEHPEEQLTQSRQRALEMGAQR</sequence>
<evidence type="ECO:0000256" key="1">
    <source>
        <dbReference type="ARBA" id="ARBA00007718"/>
    </source>
</evidence>
<dbReference type="GO" id="GO:0005737">
    <property type="term" value="C:cytoplasm"/>
    <property type="evidence" value="ECO:0007669"/>
    <property type="project" value="UniProtKB-SubCell"/>
</dbReference>
<reference evidence="11 12" key="1">
    <citation type="journal article" date="2015" name="Int. J. Syst. Evol. Microbiol.">
        <title>Nitrosospira lacus sp. nov., a psychrotolerant, ammonia-oxidizing bacterium from sandy lake sediment.</title>
        <authorList>
            <person name="Urakawa H."/>
            <person name="Garcia J.C."/>
            <person name="Nielsen J.L."/>
            <person name="Le V.Q."/>
            <person name="Kozlowski J.A."/>
            <person name="Stein L.Y."/>
            <person name="Lim C.K."/>
            <person name="Pommerening-Roser A."/>
            <person name="Martens-Habbena W."/>
            <person name="Stahl D.A."/>
            <person name="Klotz M.G."/>
        </authorList>
    </citation>
    <scope>NUCLEOTIDE SEQUENCE [LARGE SCALE GENOMIC DNA]</scope>
    <source>
        <strain evidence="11 12">APG3</strain>
    </source>
</reference>
<keyword evidence="4 9" id="KW-0408">Iron</keyword>
<dbReference type="InterPro" id="IPR033659">
    <property type="entry name" value="Ferrochelatase_N"/>
</dbReference>
<dbReference type="Pfam" id="PF00762">
    <property type="entry name" value="Ferrochelatase"/>
    <property type="match status" value="1"/>
</dbReference>
<dbReference type="PROSITE" id="PS00534">
    <property type="entry name" value="FERROCHELATASE"/>
    <property type="match status" value="1"/>
</dbReference>
<dbReference type="NCBIfam" id="TIGR00109">
    <property type="entry name" value="hemH"/>
    <property type="match status" value="1"/>
</dbReference>
<dbReference type="OrthoDB" id="9809741at2"/>
<dbReference type="KEGG" id="nlc:EBAPG3_000535"/>
<dbReference type="PANTHER" id="PTHR11108">
    <property type="entry name" value="FERROCHELATASE"/>
    <property type="match status" value="1"/>
</dbReference>
<keyword evidence="6 9" id="KW-0456">Lyase</keyword>
<keyword evidence="7 9" id="KW-0627">Porphyrin biosynthesis</keyword>
<dbReference type="CDD" id="cd03411">
    <property type="entry name" value="Ferrochelatase_N"/>
    <property type="match status" value="1"/>
</dbReference>
<dbReference type="EC" id="4.98.1.1" evidence="9 10"/>
<evidence type="ECO:0000256" key="4">
    <source>
        <dbReference type="ARBA" id="ARBA00023004"/>
    </source>
</evidence>
<dbReference type="Proteomes" id="UP000012179">
    <property type="component" value="Chromosome"/>
</dbReference>
<dbReference type="GO" id="GO:0004325">
    <property type="term" value="F:ferrochelatase activity"/>
    <property type="evidence" value="ECO:0007669"/>
    <property type="project" value="UniProtKB-UniRule"/>
</dbReference>
<dbReference type="EMBL" id="CP021106">
    <property type="protein sequence ID" value="ARO86387.1"/>
    <property type="molecule type" value="Genomic_DNA"/>
</dbReference>
<dbReference type="Gene3D" id="3.40.50.1400">
    <property type="match status" value="2"/>
</dbReference>
<organism evidence="11 12">
    <name type="scientific">Nitrosospira lacus</name>
    <dbReference type="NCBI Taxonomy" id="1288494"/>
    <lineage>
        <taxon>Bacteria</taxon>
        <taxon>Pseudomonadati</taxon>
        <taxon>Pseudomonadota</taxon>
        <taxon>Betaproteobacteria</taxon>
        <taxon>Nitrosomonadales</taxon>
        <taxon>Nitrosomonadaceae</taxon>
        <taxon>Nitrosospira</taxon>
    </lineage>
</organism>
<evidence type="ECO:0000256" key="10">
    <source>
        <dbReference type="RuleBase" id="RU000607"/>
    </source>
</evidence>